<dbReference type="PANTHER" id="PTHR33164:SF43">
    <property type="entry name" value="HTH-TYPE TRANSCRIPTIONAL REPRESSOR YETL"/>
    <property type="match status" value="1"/>
</dbReference>
<dbReference type="InterPro" id="IPR000835">
    <property type="entry name" value="HTH_MarR-typ"/>
</dbReference>
<dbReference type="PRINTS" id="PR00598">
    <property type="entry name" value="HTHMARR"/>
</dbReference>
<proteinExistence type="predicted"/>
<dbReference type="InterPro" id="IPR036390">
    <property type="entry name" value="WH_DNA-bd_sf"/>
</dbReference>
<dbReference type="GO" id="GO:0003700">
    <property type="term" value="F:DNA-binding transcription factor activity"/>
    <property type="evidence" value="ECO:0007669"/>
    <property type="project" value="InterPro"/>
</dbReference>
<sequence length="150" mass="17177">MPRLDARRVEAWQRLQGVVDELTRGVDADLRQEWAVPLGLFDVLDVLRRLGGRGSPHEVAEALRIPISSLSRRLDRLEEEGWVSRQRASDPVDRRRVSVELTSRGRALWREMRLTYRRSVQGRFASHLDDDQIEAVLSVLAQVVDEPATS</sequence>
<dbReference type="GO" id="GO:0006950">
    <property type="term" value="P:response to stress"/>
    <property type="evidence" value="ECO:0007669"/>
    <property type="project" value="TreeGrafter"/>
</dbReference>
<dbReference type="AlphaFoldDB" id="A0A2G6K9J7"/>
<name>A0A2G6K9J7_9ACTN</name>
<dbReference type="EMBL" id="PDSL01000070">
    <property type="protein sequence ID" value="PIE31662.1"/>
    <property type="molecule type" value="Genomic_DNA"/>
</dbReference>
<organism evidence="2 3">
    <name type="scientific">Ilumatobacter coccineus</name>
    <dbReference type="NCBI Taxonomy" id="467094"/>
    <lineage>
        <taxon>Bacteria</taxon>
        <taxon>Bacillati</taxon>
        <taxon>Actinomycetota</taxon>
        <taxon>Acidimicrobiia</taxon>
        <taxon>Acidimicrobiales</taxon>
        <taxon>Ilumatobacteraceae</taxon>
        <taxon>Ilumatobacter</taxon>
    </lineage>
</organism>
<gene>
    <name evidence="2" type="ORF">CSA55_05220</name>
</gene>
<reference evidence="2 3" key="1">
    <citation type="submission" date="2017-10" db="EMBL/GenBank/DDBJ databases">
        <title>Novel microbial diversity and functional potential in the marine mammal oral microbiome.</title>
        <authorList>
            <person name="Dudek N.K."/>
            <person name="Sun C.L."/>
            <person name="Burstein D."/>
            <person name="Kantor R.S."/>
            <person name="Aliaga Goltsman D.S."/>
            <person name="Bik E.M."/>
            <person name="Thomas B.C."/>
            <person name="Banfield J.F."/>
            <person name="Relman D.A."/>
        </authorList>
    </citation>
    <scope>NUCLEOTIDE SEQUENCE [LARGE SCALE GENOMIC DNA]</scope>
    <source>
        <strain evidence="2">DOLJORAL78_61_10</strain>
    </source>
</reference>
<dbReference type="PANTHER" id="PTHR33164">
    <property type="entry name" value="TRANSCRIPTIONAL REGULATOR, MARR FAMILY"/>
    <property type="match status" value="1"/>
</dbReference>
<evidence type="ECO:0000313" key="2">
    <source>
        <dbReference type="EMBL" id="PIE31662.1"/>
    </source>
</evidence>
<comment type="caution">
    <text evidence="2">The sequence shown here is derived from an EMBL/GenBank/DDBJ whole genome shotgun (WGS) entry which is preliminary data.</text>
</comment>
<dbReference type="InterPro" id="IPR039422">
    <property type="entry name" value="MarR/SlyA-like"/>
</dbReference>
<dbReference type="Gene3D" id="1.10.10.10">
    <property type="entry name" value="Winged helix-like DNA-binding domain superfamily/Winged helix DNA-binding domain"/>
    <property type="match status" value="1"/>
</dbReference>
<protein>
    <recommendedName>
        <fullName evidence="1">HTH marR-type domain-containing protein</fullName>
    </recommendedName>
</protein>
<dbReference type="Pfam" id="PF12802">
    <property type="entry name" value="MarR_2"/>
    <property type="match status" value="1"/>
</dbReference>
<evidence type="ECO:0000313" key="3">
    <source>
        <dbReference type="Proteomes" id="UP000230914"/>
    </source>
</evidence>
<dbReference type="SUPFAM" id="SSF46785">
    <property type="entry name" value="Winged helix' DNA-binding domain"/>
    <property type="match status" value="1"/>
</dbReference>
<feature type="domain" description="HTH marR-type" evidence="1">
    <location>
        <begin position="8"/>
        <end position="145"/>
    </location>
</feature>
<dbReference type="SMART" id="SM00347">
    <property type="entry name" value="HTH_MARR"/>
    <property type="match status" value="1"/>
</dbReference>
<evidence type="ECO:0000259" key="1">
    <source>
        <dbReference type="PROSITE" id="PS50995"/>
    </source>
</evidence>
<dbReference type="InterPro" id="IPR036388">
    <property type="entry name" value="WH-like_DNA-bd_sf"/>
</dbReference>
<dbReference type="PROSITE" id="PS50995">
    <property type="entry name" value="HTH_MARR_2"/>
    <property type="match status" value="1"/>
</dbReference>
<dbReference type="Proteomes" id="UP000230914">
    <property type="component" value="Unassembled WGS sequence"/>
</dbReference>
<accession>A0A2G6K9J7</accession>